<keyword evidence="1" id="KW-0175">Coiled coil</keyword>
<dbReference type="Pfam" id="PF04380">
    <property type="entry name" value="BMFP"/>
    <property type="match status" value="1"/>
</dbReference>
<dbReference type="GO" id="GO:0006744">
    <property type="term" value="P:ubiquinone biosynthetic process"/>
    <property type="evidence" value="ECO:0007669"/>
    <property type="project" value="UniProtKB-UniRule"/>
</dbReference>
<dbReference type="InterPro" id="IPR007475">
    <property type="entry name" value="UbiK"/>
</dbReference>
<dbReference type="KEGG" id="marq:MARGE09_P2994"/>
<keyword evidence="1" id="KW-0831">Ubiquinone biosynthesis</keyword>
<dbReference type="PANTHER" id="PTHR38040:SF1">
    <property type="entry name" value="UBIQUINONE BIOSYNTHESIS ACCESSORY FACTOR UBIK"/>
    <property type="match status" value="1"/>
</dbReference>
<reference evidence="2 3" key="1">
    <citation type="journal article" date="2022" name="IScience">
        <title>An ultrasensitive nanofiber-based assay for enzymatic hydrolysis and deep-sea microbial degradation of cellulose.</title>
        <authorList>
            <person name="Tsudome M."/>
            <person name="Tachioka M."/>
            <person name="Miyazaki M."/>
            <person name="Uchimura K."/>
            <person name="Tsuda M."/>
            <person name="Takaki Y."/>
            <person name="Deguchi S."/>
        </authorList>
    </citation>
    <scope>NUCLEOTIDE SEQUENCE [LARGE SCALE GENOMIC DNA]</scope>
    <source>
        <strain evidence="2 3">GE09</strain>
    </source>
</reference>
<dbReference type="EMBL" id="AP023086">
    <property type="protein sequence ID" value="BCD98793.1"/>
    <property type="molecule type" value="Genomic_DNA"/>
</dbReference>
<feature type="coiled-coil region" evidence="1">
    <location>
        <begin position="50"/>
        <end position="84"/>
    </location>
</feature>
<accession>A0AAN2BL63</accession>
<dbReference type="AlphaFoldDB" id="A0AAN2BL63"/>
<evidence type="ECO:0000256" key="1">
    <source>
        <dbReference type="HAMAP-Rule" id="MF_02216"/>
    </source>
</evidence>
<comment type="subcellular location">
    <subcellularLocation>
        <location evidence="1">Cytoplasm</location>
    </subcellularLocation>
</comment>
<name>A0AAN2BL63_9GAMM</name>
<gene>
    <name evidence="1" type="primary">ubiK</name>
    <name evidence="2" type="ORF">MARGE09_P2994</name>
</gene>
<comment type="pathway">
    <text evidence="1">Cofactor biosynthesis; ubiquinone biosynthesis.</text>
</comment>
<evidence type="ECO:0000313" key="2">
    <source>
        <dbReference type="EMBL" id="BCD98793.1"/>
    </source>
</evidence>
<comment type="similarity">
    <text evidence="1">Belongs to the UbiK family.</text>
</comment>
<keyword evidence="1" id="KW-0963">Cytoplasm</keyword>
<sequence>MLASIAKQVANELSDALNRTNFSEPLNSPQLQTLLQGAINKCNLVSREEFDAQTAVLQRTRAKVEALEKQLQALEESISTSTKTPSNDNAG</sequence>
<keyword evidence="3" id="KW-1185">Reference proteome</keyword>
<dbReference type="GO" id="GO:0005829">
    <property type="term" value="C:cytosol"/>
    <property type="evidence" value="ECO:0007669"/>
    <property type="project" value="TreeGrafter"/>
</dbReference>
<evidence type="ECO:0000313" key="3">
    <source>
        <dbReference type="Proteomes" id="UP001320119"/>
    </source>
</evidence>
<protein>
    <recommendedName>
        <fullName evidence="1">Ubiquinone biosynthesis accessory factor UbiK</fullName>
    </recommendedName>
</protein>
<dbReference type="PANTHER" id="PTHR38040">
    <property type="entry name" value="UBIQUINONE BIOSYNTHESIS ACCESSORY FACTOR UBIK"/>
    <property type="match status" value="1"/>
</dbReference>
<dbReference type="Proteomes" id="UP001320119">
    <property type="component" value="Chromosome"/>
</dbReference>
<dbReference type="RefSeq" id="WP_236983380.1">
    <property type="nucleotide sequence ID" value="NZ_AP023086.1"/>
</dbReference>
<organism evidence="2 3">
    <name type="scientific">Marinagarivorans cellulosilyticus</name>
    <dbReference type="NCBI Taxonomy" id="2721545"/>
    <lineage>
        <taxon>Bacteria</taxon>
        <taxon>Pseudomonadati</taxon>
        <taxon>Pseudomonadota</taxon>
        <taxon>Gammaproteobacteria</taxon>
        <taxon>Cellvibrionales</taxon>
        <taxon>Cellvibrionaceae</taxon>
        <taxon>Marinagarivorans</taxon>
    </lineage>
</organism>
<dbReference type="HAMAP" id="MF_02216">
    <property type="entry name" value="UbiK"/>
    <property type="match status" value="1"/>
</dbReference>
<proteinExistence type="inferred from homology"/>
<comment type="function">
    <text evidence="1">Required for efficient ubiquinone (coenzyme Q) biosynthesis. UbiK is probably an accessory factor of Ubi enzymes and facilitates ubiquinone biosynthesis by acting as an assembly factor, a targeting factor, or both.</text>
</comment>